<reference evidence="2 3" key="1">
    <citation type="journal article" date="2012" name="Genome Biol.">
        <title>Genome and low-iron response of an oceanic diatom adapted to chronic iron limitation.</title>
        <authorList>
            <person name="Lommer M."/>
            <person name="Specht M."/>
            <person name="Roy A.S."/>
            <person name="Kraemer L."/>
            <person name="Andreson R."/>
            <person name="Gutowska M.A."/>
            <person name="Wolf J."/>
            <person name="Bergner S.V."/>
            <person name="Schilhabel M.B."/>
            <person name="Klostermeier U.C."/>
            <person name="Beiko R.G."/>
            <person name="Rosenstiel P."/>
            <person name="Hippler M."/>
            <person name="Laroche J."/>
        </authorList>
    </citation>
    <scope>NUCLEOTIDE SEQUENCE [LARGE SCALE GENOMIC DNA]</scope>
    <source>
        <strain evidence="2 3">CCMP1005</strain>
    </source>
</reference>
<dbReference type="AlphaFoldDB" id="K0TNM0"/>
<dbReference type="EMBL" id="AGNL01001105">
    <property type="protein sequence ID" value="EJK77256.1"/>
    <property type="molecule type" value="Genomic_DNA"/>
</dbReference>
<dbReference type="Proteomes" id="UP000266841">
    <property type="component" value="Unassembled WGS sequence"/>
</dbReference>
<evidence type="ECO:0000313" key="3">
    <source>
        <dbReference type="Proteomes" id="UP000266841"/>
    </source>
</evidence>
<name>K0TNM0_THAOC</name>
<feature type="region of interest" description="Disordered" evidence="1">
    <location>
        <begin position="1"/>
        <end position="78"/>
    </location>
</feature>
<evidence type="ECO:0000256" key="1">
    <source>
        <dbReference type="SAM" id="MobiDB-lite"/>
    </source>
</evidence>
<evidence type="ECO:0000313" key="2">
    <source>
        <dbReference type="EMBL" id="EJK77256.1"/>
    </source>
</evidence>
<organism evidence="2 3">
    <name type="scientific">Thalassiosira oceanica</name>
    <name type="common">Marine diatom</name>
    <dbReference type="NCBI Taxonomy" id="159749"/>
    <lineage>
        <taxon>Eukaryota</taxon>
        <taxon>Sar</taxon>
        <taxon>Stramenopiles</taxon>
        <taxon>Ochrophyta</taxon>
        <taxon>Bacillariophyta</taxon>
        <taxon>Coscinodiscophyceae</taxon>
        <taxon>Thalassiosirophycidae</taxon>
        <taxon>Thalassiosirales</taxon>
        <taxon>Thalassiosiraceae</taxon>
        <taxon>Thalassiosira</taxon>
    </lineage>
</organism>
<proteinExistence type="predicted"/>
<comment type="caution">
    <text evidence="2">The sequence shown here is derived from an EMBL/GenBank/DDBJ whole genome shotgun (WGS) entry which is preliminary data.</text>
</comment>
<accession>K0TNM0</accession>
<protein>
    <submittedName>
        <fullName evidence="2">Uncharacterized protein</fullName>
    </submittedName>
</protein>
<sequence>MKLAVSEGAGQKGPMLGLTKVQSGATPPSTPGAKPGTGRLETAGVDGEGLLGDSGGHCVESSSGSGQGRLGRSPSLSK</sequence>
<feature type="non-terminal residue" evidence="2">
    <location>
        <position position="78"/>
    </location>
</feature>
<keyword evidence="3" id="KW-1185">Reference proteome</keyword>
<gene>
    <name evidence="2" type="ORF">THAOC_00920</name>
</gene>
<feature type="compositionally biased region" description="Gly residues" evidence="1">
    <location>
        <begin position="46"/>
        <end position="55"/>
    </location>
</feature>